<dbReference type="OrthoDB" id="5355033at2"/>
<evidence type="ECO:0000313" key="3">
    <source>
        <dbReference type="Proteomes" id="UP000243073"/>
    </source>
</evidence>
<dbReference type="InterPro" id="IPR052564">
    <property type="entry name" value="N-acetyltrans/Recomb-assoc"/>
</dbReference>
<dbReference type="PANTHER" id="PTHR43451">
    <property type="entry name" value="ACETYLTRANSFERASE (GNAT) FAMILY PROTEIN"/>
    <property type="match status" value="1"/>
</dbReference>
<reference evidence="2 3" key="1">
    <citation type="submission" date="2016-07" db="EMBL/GenBank/DDBJ databases">
        <title>Draft Genome Sequence of Oceanisphaera psychrotolerans, isolated from coastal sediment samples.</title>
        <authorList>
            <person name="Zhuo S."/>
            <person name="Ruan Z."/>
        </authorList>
    </citation>
    <scope>NUCLEOTIDE SEQUENCE [LARGE SCALE GENOMIC DNA]</scope>
    <source>
        <strain evidence="2 3">LAM-WHM-ZC</strain>
    </source>
</reference>
<name>A0A1J4QDQ7_9GAMM</name>
<dbReference type="Proteomes" id="UP000243073">
    <property type="component" value="Unassembled WGS sequence"/>
</dbReference>
<comment type="caution">
    <text evidence="2">The sequence shown here is derived from an EMBL/GenBank/DDBJ whole genome shotgun (WGS) entry which is preliminary data.</text>
</comment>
<dbReference type="PROSITE" id="PS51186">
    <property type="entry name" value="GNAT"/>
    <property type="match status" value="1"/>
</dbReference>
<dbReference type="InterPro" id="IPR000182">
    <property type="entry name" value="GNAT_dom"/>
</dbReference>
<dbReference type="Pfam" id="PF13673">
    <property type="entry name" value="Acetyltransf_10"/>
    <property type="match status" value="1"/>
</dbReference>
<organism evidence="2 3">
    <name type="scientific">Oceanisphaera psychrotolerans</name>
    <dbReference type="NCBI Taxonomy" id="1414654"/>
    <lineage>
        <taxon>Bacteria</taxon>
        <taxon>Pseudomonadati</taxon>
        <taxon>Pseudomonadota</taxon>
        <taxon>Gammaproteobacteria</taxon>
        <taxon>Aeromonadales</taxon>
        <taxon>Aeromonadaceae</taxon>
        <taxon>Oceanisphaera</taxon>
    </lineage>
</organism>
<evidence type="ECO:0000259" key="1">
    <source>
        <dbReference type="PROSITE" id="PS51186"/>
    </source>
</evidence>
<proteinExistence type="predicted"/>
<keyword evidence="3" id="KW-1185">Reference proteome</keyword>
<sequence length="153" mass="17788">MEIRKIRSGETSSIWRLFHETVHRINQADYSANELAVWSPDEYDEPRWVSRFIRTRPLVAMDGNFLLGFAELGDDGRIDLFYVHHAHQGEGIGRALMQRLKAEAASRSLSRLYCEASITSQPFFERMGFVSLEQRELERRGEQVSVILMEKKL</sequence>
<gene>
    <name evidence="2" type="ORF">BFR47_17155</name>
</gene>
<dbReference type="Gene3D" id="3.40.630.30">
    <property type="match status" value="1"/>
</dbReference>
<dbReference type="SUPFAM" id="SSF55729">
    <property type="entry name" value="Acyl-CoA N-acyltransferases (Nat)"/>
    <property type="match status" value="1"/>
</dbReference>
<dbReference type="InterPro" id="IPR016181">
    <property type="entry name" value="Acyl_CoA_acyltransferase"/>
</dbReference>
<protein>
    <submittedName>
        <fullName evidence="2">GNAT family N-acetyltransferase</fullName>
    </submittedName>
</protein>
<feature type="domain" description="N-acetyltransferase" evidence="1">
    <location>
        <begin position="1"/>
        <end position="153"/>
    </location>
</feature>
<dbReference type="AlphaFoldDB" id="A0A1J4QDQ7"/>
<accession>A0A1J4QDQ7</accession>
<keyword evidence="2" id="KW-0808">Transferase</keyword>
<evidence type="ECO:0000313" key="2">
    <source>
        <dbReference type="EMBL" id="OIN06521.1"/>
    </source>
</evidence>
<dbReference type="GO" id="GO:0016747">
    <property type="term" value="F:acyltransferase activity, transferring groups other than amino-acyl groups"/>
    <property type="evidence" value="ECO:0007669"/>
    <property type="project" value="InterPro"/>
</dbReference>
<dbReference type="PANTHER" id="PTHR43451:SF1">
    <property type="entry name" value="ACETYLTRANSFERASE"/>
    <property type="match status" value="1"/>
</dbReference>
<dbReference type="STRING" id="1414654.BFR47_17155"/>
<dbReference type="CDD" id="cd04301">
    <property type="entry name" value="NAT_SF"/>
    <property type="match status" value="1"/>
</dbReference>
<dbReference type="RefSeq" id="WP_071473683.1">
    <property type="nucleotide sequence ID" value="NZ_MDKE01000045.1"/>
</dbReference>
<dbReference type="EMBL" id="MDKE01000045">
    <property type="protein sequence ID" value="OIN06521.1"/>
    <property type="molecule type" value="Genomic_DNA"/>
</dbReference>